<dbReference type="VEuPathDB" id="FungiDB:MELLADRAFT_116468"/>
<dbReference type="GO" id="GO:0030295">
    <property type="term" value="F:protein kinase activator activity"/>
    <property type="evidence" value="ECO:0007669"/>
    <property type="project" value="UniProtKB-ARBA"/>
</dbReference>
<evidence type="ECO:0000256" key="1">
    <source>
        <dbReference type="ARBA" id="ARBA00007366"/>
    </source>
</evidence>
<accession>F4RLN6</accession>
<dbReference type="GO" id="GO:0034198">
    <property type="term" value="P:cellular response to amino acid starvation"/>
    <property type="evidence" value="ECO:0007669"/>
    <property type="project" value="TreeGrafter"/>
</dbReference>
<evidence type="ECO:0000256" key="5">
    <source>
        <dbReference type="SAM" id="MobiDB-lite"/>
    </source>
</evidence>
<dbReference type="InterPro" id="IPR056809">
    <property type="entry name" value="HEAT_GCN1_fung"/>
</dbReference>
<evidence type="ECO:0000313" key="8">
    <source>
        <dbReference type="Proteomes" id="UP000001072"/>
    </source>
</evidence>
<keyword evidence="8" id="KW-1185">Reference proteome</keyword>
<dbReference type="GO" id="GO:0005829">
    <property type="term" value="C:cytosol"/>
    <property type="evidence" value="ECO:0007669"/>
    <property type="project" value="TreeGrafter"/>
</dbReference>
<proteinExistence type="inferred from homology"/>
<reference evidence="8" key="1">
    <citation type="journal article" date="2011" name="Proc. Natl. Acad. Sci. U.S.A.">
        <title>Obligate biotrophy features unraveled by the genomic analysis of rust fungi.</title>
        <authorList>
            <person name="Duplessis S."/>
            <person name="Cuomo C.A."/>
            <person name="Lin Y.-C."/>
            <person name="Aerts A."/>
            <person name="Tisserant E."/>
            <person name="Veneault-Fourrey C."/>
            <person name="Joly D.L."/>
            <person name="Hacquard S."/>
            <person name="Amselem J."/>
            <person name="Cantarel B.L."/>
            <person name="Chiu R."/>
            <person name="Coutinho P.M."/>
            <person name="Feau N."/>
            <person name="Field M."/>
            <person name="Frey P."/>
            <person name="Gelhaye E."/>
            <person name="Goldberg J."/>
            <person name="Grabherr M.G."/>
            <person name="Kodira C.D."/>
            <person name="Kohler A."/>
            <person name="Kuees U."/>
            <person name="Lindquist E.A."/>
            <person name="Lucas S.M."/>
            <person name="Mago R."/>
            <person name="Mauceli E."/>
            <person name="Morin E."/>
            <person name="Murat C."/>
            <person name="Pangilinan J.L."/>
            <person name="Park R."/>
            <person name="Pearson M."/>
            <person name="Quesneville H."/>
            <person name="Rouhier N."/>
            <person name="Sakthikumar S."/>
            <person name="Salamov A.A."/>
            <person name="Schmutz J."/>
            <person name="Selles B."/>
            <person name="Shapiro H."/>
            <person name="Tanguay P."/>
            <person name="Tuskan G.A."/>
            <person name="Henrissat B."/>
            <person name="Van de Peer Y."/>
            <person name="Rouze P."/>
            <person name="Ellis J.G."/>
            <person name="Dodds P.N."/>
            <person name="Schein J.E."/>
            <person name="Zhong S."/>
            <person name="Hamelin R.C."/>
            <person name="Grigoriev I.V."/>
            <person name="Szabo L.J."/>
            <person name="Martin F."/>
        </authorList>
    </citation>
    <scope>NUCLEOTIDE SEQUENCE [LARGE SCALE GENOMIC DNA]</scope>
    <source>
        <strain evidence="8">98AG31 / pathotype 3-4-7</strain>
    </source>
</reference>
<feature type="repeat" description="HEAT" evidence="4">
    <location>
        <begin position="1580"/>
        <end position="1618"/>
    </location>
</feature>
<dbReference type="HOGENOM" id="CLU_000504_2_0_1"/>
<dbReference type="InterPro" id="IPR011989">
    <property type="entry name" value="ARM-like"/>
</dbReference>
<dbReference type="InParanoid" id="F4RLN6"/>
<dbReference type="STRING" id="747676.F4RLN6"/>
<keyword evidence="2" id="KW-0677">Repeat</keyword>
<dbReference type="Pfam" id="PF24916">
    <property type="entry name" value="HEAT_GCN1_fung"/>
    <property type="match status" value="1"/>
</dbReference>
<dbReference type="InterPro" id="IPR016024">
    <property type="entry name" value="ARM-type_fold"/>
</dbReference>
<dbReference type="Proteomes" id="UP000001072">
    <property type="component" value="Unassembled WGS sequence"/>
</dbReference>
<dbReference type="SMART" id="SM01349">
    <property type="entry name" value="TOG"/>
    <property type="match status" value="1"/>
</dbReference>
<dbReference type="Pfam" id="PF24984">
    <property type="entry name" value="HEAT_EF3_GNC1"/>
    <property type="match status" value="1"/>
</dbReference>
<sequence>MAPATEVKNWVASTSPGQGVSDDEEVDKETMNELTWDNLYLRARPKIITSKISIRIPFLTDELLRLVTGTSAASQVQLSDLIKLLFQTIPRYEDSASRNAVLNVLGALIRRNDIDPGQNSNGEKPKLMSTIIKWISHESAKLCESPHGNATSAGSTRLAMLIWSCHLLGMICQSHKEAKSGTVKDLAVMLNALGQLLDSMHDPASTRPVFQKSAVVITRRVIRNNYEQIPQILDILVQLSSTSANACLLGLVIDVSLRLRVGKERDKGSVDGVGLGYISIHKDKILQWWISQVLSSRTQLPSRTTAAFGDFFRISSTAEDYPEKVAPSAHKMMLRSPEIAMPALSIYLDMSPHKLSAESRLEFLPLLLSASKSSKSEIKTALLPFFETVFQDIPSPHVPTIAEEVSLPLKTGKISSPEHRAALLNFLGSLRPGEHSSKLVTICCDTLMKETNEEALNGLRLAITNHLSFILSSEGLDAPTALAITKAMQDIKPLTRRTACNAVGLVFWKSNYERTDSEPVIEVMPSTVELLASPLSKAFEANLKNASTNPLTSAAGPLEGYVAVSLANTCLFRDHPLISAIRKNNQVLTTLTAGPPKPNFMYLEKLYRRATFTVDESMWLVRALDSVFGTVLEQLKRDSAFRILNAQAVLFLCTESPYHLTRQFALSSLCCWFKADPSVTIYVLLDGLKLLLTSVVESGDTIKWSRMKCVFSTLFKATAKWDEALRVMLLSECFVVCHHVFFGTSFFATCPRGGDYLVHSAGLDPKSVITSNFTSLQNNVTTVLTQDSNRQTHLADAAYRSISSLCFVVPDIAVPMYVTEIVDSLKSEAITFIGTFETGVWNTPVGQTYVDVLSSQKDNSSQTKNRKDNSIEAWELELRADLERKKAGGTKVLSKAEKALVETQLAKEADTRKHVTTTLHKLRHAFKLIHSLIEARKGAEQTLADYTATLVEKLSAVMHTDAMGLVAPEAISAFTALGQLCMAKLGSLQGPLTIAVLRGMNAQGLSTEVTAEPLSDLVTRVLYKIRSLAEQQILDGLNFCYVSPFLTRVIQSRGIGVTPTNIEEGIEQVALVMDIMIFSGPQACKVHDLRSTIMQNCLSVIGAFPQLIKPATTALISIGSAISVDASDKDIQTLLGGLLSPEAQARYAALQAALPLDLTDIGWSAEVFLACHDDDERNANLASDLWAENGLKTHEQGLDSILPLLEHRASPVRNAAAKSLASAVGDRPHLSKQILQAISSRYEFLARELVPEYDQFGMIIPESLDREDPWPVRFAQADALCALAPFWTPQDIIPLFDFLVVKQSLGDRNEDVRTRMLAAGNAAIDLHGAHHLEKLIATFEEVLTRGSTGSDAADYVTESAVLLFGRLARHLSATDERLVIVIDRLVDALKTPSEVVQSAVSDCLPPLVRLQQDRVPILIQRLLQDTLTASKYAERRGAAYGLAGAIKGRGITALKDFSIIDSLRDALEDKKNTRGRQGALFAFEILASSLGRLFEPYLVQATSILLSTFGDGSADVREAIQDTARMIMKGLSGHAVKMIMPALLEGLEDKQWRTKKGAIELMGAMAYLAPKQLSMSLPTIIPRLTEVLTDTHAQVRAAANASLKKFGEVVSNPEISAMQDILLAALVDPARKTARALEGLLGTAFVHYIDTSSLALVVPIIERGLRERSADIKRKATQIVGNLATLAEAKDLSPYLPQLMPKVRQVLVDPVPEARATAAKALGSLVERLGEDSFPELVPSLFETLCADASGVDQQGAAQGLSEIMSGLGIEKLEDLLPEIISNTSSPRAYVREGFISLLIFLPATYGDRFSPYLGRIIQPVLNGLADDSDYVRDASMKAGRMIITNHSAKAVDLLLPELEHGLFHESWRIRQSSIQLIGDLLFRVSGITAKADIDVDGEEDDAVAPTAEASRVALVDVLGKDRRDRVLAAIYIIRQDSSGIVRSTSVHIWKALVHNTPKTVRDIMPVLMQTLIRTLASSGEEQREAAARTLGDLVKKLGDSVLSTITNILQKAMLSDDIRTRQGVSLAIIDVISSITQNQLEDHEGPLIAIVRMALVDQDPSVRSTAAQAFDSLQQRVGSRAVEETLPTLLSALRQPGAASEAALAALKELMRIRAASILPRLLPVLTKSPITAFNARALASLVSVSGSSVNRYLCAIVDSLRSAWLTEQDEDIRTALDNSLRVLFDSIKESDAMNTLMMHLLELAKSPSPAQRIDGCNLFGIFCSSNTSDGSEYHILWIRQLFSLFEDPVPEVIDSSWMAMDEMVKTIPKASLDSLVVPLRRTIETTGLPGRHLPGLCRPSGLRPIMPILLQGILTGTAEQREQAALAFGDVVERTSQEFIKPYVTQITGPLIRIVGDRFPAPVKSAILQTSATLLQQIPQFVKPFFPQLQRTFVKCASDMSSGTVRSKAVTALGLLMKHQPRVDPLVTELLGAIRGAEDDEIQESMTSALAAVTCNGGMNISDSVMSSLISFTEETLQAPRHLEPFANAMARLVSAIAQTQTPGFHALNIYLLADPTTPLAIMCLRDLVELAGDAIQQMGVDEPITSRILAIAAEVQPPVIGRPAREAKELLRLRGKLADD</sequence>
<comment type="similarity">
    <text evidence="1">Belongs to the GCN1 family.</text>
</comment>
<dbReference type="RefSeq" id="XP_007410158.1">
    <property type="nucleotide sequence ID" value="XM_007410096.1"/>
</dbReference>
<dbReference type="InterPro" id="IPR056810">
    <property type="entry name" value="GNC1-like_N"/>
</dbReference>
<dbReference type="FunCoup" id="F4RLN6">
    <property type="interactions" value="788"/>
</dbReference>
<dbReference type="PANTHER" id="PTHR23346:SF7">
    <property type="entry name" value="STALLED RIBOSOME SENSOR GCN1"/>
    <property type="match status" value="1"/>
</dbReference>
<name>F4RLN6_MELLP</name>
<evidence type="ECO:0000256" key="3">
    <source>
        <dbReference type="ARBA" id="ARBA00072275"/>
    </source>
</evidence>
<dbReference type="OrthoDB" id="5148094at2759"/>
<dbReference type="GeneID" id="18925822"/>
<evidence type="ECO:0000256" key="2">
    <source>
        <dbReference type="ARBA" id="ARBA00022737"/>
    </source>
</evidence>
<dbReference type="eggNOG" id="KOG1242">
    <property type="taxonomic scope" value="Eukaryota"/>
</dbReference>
<dbReference type="KEGG" id="mlr:MELLADRAFT_116468"/>
<dbReference type="Pfam" id="PF24993">
    <property type="entry name" value="GNC1_N"/>
    <property type="match status" value="1"/>
</dbReference>
<dbReference type="Pfam" id="PF23271">
    <property type="entry name" value="HEAT_GCN1"/>
    <property type="match status" value="2"/>
</dbReference>
<dbReference type="InterPro" id="IPR021133">
    <property type="entry name" value="HEAT_type_2"/>
</dbReference>
<dbReference type="Gene3D" id="1.25.10.10">
    <property type="entry name" value="Leucine-rich Repeat Variant"/>
    <property type="match status" value="6"/>
</dbReference>
<dbReference type="PANTHER" id="PTHR23346">
    <property type="entry name" value="TRANSLATIONAL ACTIVATOR GCN1-RELATED"/>
    <property type="match status" value="1"/>
</dbReference>
<dbReference type="InterPro" id="IPR057546">
    <property type="entry name" value="HEAT_GCN1"/>
</dbReference>
<dbReference type="SUPFAM" id="SSF48371">
    <property type="entry name" value="ARM repeat"/>
    <property type="match status" value="5"/>
</dbReference>
<dbReference type="Pfam" id="PF12074">
    <property type="entry name" value="Gcn1_N"/>
    <property type="match status" value="1"/>
</dbReference>
<evidence type="ECO:0000259" key="6">
    <source>
        <dbReference type="SMART" id="SM01349"/>
    </source>
</evidence>
<dbReference type="InterPro" id="IPR022716">
    <property type="entry name" value="Gcn1_N"/>
</dbReference>
<dbReference type="PROSITE" id="PS50077">
    <property type="entry name" value="HEAT_REPEAT"/>
    <property type="match status" value="3"/>
</dbReference>
<organism evidence="8">
    <name type="scientific">Melampsora larici-populina (strain 98AG31 / pathotype 3-4-7)</name>
    <name type="common">Poplar leaf rust fungus</name>
    <dbReference type="NCBI Taxonomy" id="747676"/>
    <lineage>
        <taxon>Eukaryota</taxon>
        <taxon>Fungi</taxon>
        <taxon>Dikarya</taxon>
        <taxon>Basidiomycota</taxon>
        <taxon>Pucciniomycotina</taxon>
        <taxon>Pucciniomycetes</taxon>
        <taxon>Pucciniales</taxon>
        <taxon>Melampsoraceae</taxon>
        <taxon>Melampsora</taxon>
    </lineage>
</organism>
<dbReference type="InterPro" id="IPR034085">
    <property type="entry name" value="TOG"/>
</dbReference>
<protein>
    <recommendedName>
        <fullName evidence="3">eIF-2-alpha kinase activator GCN1</fullName>
    </recommendedName>
</protein>
<feature type="region of interest" description="Disordered" evidence="5">
    <location>
        <begin position="1"/>
        <end position="24"/>
    </location>
</feature>
<dbReference type="FunFam" id="1.25.10.10:FF:000090">
    <property type="entry name" value="eIF-2-alpha kinase activator GCN1"/>
    <property type="match status" value="1"/>
</dbReference>
<feature type="repeat" description="HEAT" evidence="4">
    <location>
        <begin position="1699"/>
        <end position="1737"/>
    </location>
</feature>
<evidence type="ECO:0000313" key="7">
    <source>
        <dbReference type="EMBL" id="EGG06718.1"/>
    </source>
</evidence>
<dbReference type="EMBL" id="GL883107">
    <property type="protein sequence ID" value="EGG06718.1"/>
    <property type="molecule type" value="Genomic_DNA"/>
</dbReference>
<gene>
    <name evidence="7" type="ORF">MELLADRAFT_116468</name>
</gene>
<dbReference type="Pfam" id="PF24987">
    <property type="entry name" value="HEAT_EF3_N"/>
    <property type="match status" value="2"/>
</dbReference>
<feature type="repeat" description="HEAT" evidence="4">
    <location>
        <begin position="2048"/>
        <end position="2086"/>
    </location>
</feature>
<dbReference type="GO" id="GO:1904688">
    <property type="term" value="P:regulation of cytoplasmic translational initiation"/>
    <property type="evidence" value="ECO:0007669"/>
    <property type="project" value="UniProtKB-ARBA"/>
</dbReference>
<feature type="domain" description="TOG" evidence="6">
    <location>
        <begin position="1406"/>
        <end position="1639"/>
    </location>
</feature>
<evidence type="ECO:0000256" key="4">
    <source>
        <dbReference type="PROSITE-ProRule" id="PRU00103"/>
    </source>
</evidence>